<name>A0ABX1E7S1_9PROT</name>
<comment type="subcellular location">
    <subcellularLocation>
        <location evidence="1">Cell inner membrane</location>
        <topology evidence="1">Multi-pass membrane protein</topology>
    </subcellularLocation>
</comment>
<feature type="transmembrane region" description="Helical" evidence="9">
    <location>
        <begin position="294"/>
        <end position="310"/>
    </location>
</feature>
<reference evidence="10 11" key="1">
    <citation type="submission" date="2020-03" db="EMBL/GenBank/DDBJ databases">
        <title>Roseomonas selenitidurans sp. nov. isolated from urban soil.</title>
        <authorList>
            <person name="Liu H."/>
        </authorList>
    </citation>
    <scope>NUCLEOTIDE SEQUENCE [LARGE SCALE GENOMIC DNA]</scope>
    <source>
        <strain evidence="10 11">BU-1</strain>
    </source>
</reference>
<feature type="transmembrane region" description="Helical" evidence="9">
    <location>
        <begin position="89"/>
        <end position="110"/>
    </location>
</feature>
<keyword evidence="3" id="KW-1003">Cell membrane</keyword>
<dbReference type="Pfam" id="PF04143">
    <property type="entry name" value="Sulf_transp"/>
    <property type="match status" value="1"/>
</dbReference>
<feature type="transmembrane region" description="Helical" evidence="9">
    <location>
        <begin position="192"/>
        <end position="213"/>
    </location>
</feature>
<feature type="transmembrane region" description="Helical" evidence="9">
    <location>
        <begin position="53"/>
        <end position="77"/>
    </location>
</feature>
<comment type="similarity">
    <text evidence="8">Belongs to the TsuA/YedE (TC 9.B.102) family.</text>
</comment>
<feature type="transmembrane region" description="Helical" evidence="9">
    <location>
        <begin position="353"/>
        <end position="374"/>
    </location>
</feature>
<keyword evidence="11" id="KW-1185">Reference proteome</keyword>
<proteinExistence type="inferred from homology"/>
<dbReference type="EMBL" id="JAAVNE010000040">
    <property type="protein sequence ID" value="NKC33234.1"/>
    <property type="molecule type" value="Genomic_DNA"/>
</dbReference>
<accession>A0ABX1E7S1</accession>
<dbReference type="Proteomes" id="UP000787635">
    <property type="component" value="Unassembled WGS sequence"/>
</dbReference>
<evidence type="ECO:0000256" key="9">
    <source>
        <dbReference type="SAM" id="Phobius"/>
    </source>
</evidence>
<keyword evidence="5 9" id="KW-0812">Transmembrane</keyword>
<evidence type="ECO:0000256" key="7">
    <source>
        <dbReference type="ARBA" id="ARBA00023136"/>
    </source>
</evidence>
<keyword evidence="2" id="KW-0813">Transport</keyword>
<comment type="caution">
    <text evidence="10">The sequence shown here is derived from an EMBL/GenBank/DDBJ whole genome shotgun (WGS) entry which is preliminary data.</text>
</comment>
<evidence type="ECO:0000313" key="11">
    <source>
        <dbReference type="Proteomes" id="UP000787635"/>
    </source>
</evidence>
<evidence type="ECO:0000256" key="4">
    <source>
        <dbReference type="ARBA" id="ARBA00022519"/>
    </source>
</evidence>
<protein>
    <submittedName>
        <fullName evidence="10">YeeE/YedE family protein</fullName>
    </submittedName>
</protein>
<feature type="transmembrane region" description="Helical" evidence="9">
    <location>
        <begin position="27"/>
        <end position="47"/>
    </location>
</feature>
<dbReference type="PANTHER" id="PTHR30574">
    <property type="entry name" value="INNER MEMBRANE PROTEIN YEDE"/>
    <property type="match status" value="1"/>
</dbReference>
<organism evidence="10 11">
    <name type="scientific">Falsiroseomonas selenitidurans</name>
    <dbReference type="NCBI Taxonomy" id="2716335"/>
    <lineage>
        <taxon>Bacteria</taxon>
        <taxon>Pseudomonadati</taxon>
        <taxon>Pseudomonadota</taxon>
        <taxon>Alphaproteobacteria</taxon>
        <taxon>Acetobacterales</taxon>
        <taxon>Roseomonadaceae</taxon>
        <taxon>Falsiroseomonas</taxon>
    </lineage>
</organism>
<evidence type="ECO:0000256" key="1">
    <source>
        <dbReference type="ARBA" id="ARBA00004429"/>
    </source>
</evidence>
<keyword evidence="4" id="KW-0997">Cell inner membrane</keyword>
<evidence type="ECO:0000313" key="10">
    <source>
        <dbReference type="EMBL" id="NKC33234.1"/>
    </source>
</evidence>
<feature type="transmembrane region" description="Helical" evidence="9">
    <location>
        <begin position="322"/>
        <end position="347"/>
    </location>
</feature>
<evidence type="ECO:0000256" key="6">
    <source>
        <dbReference type="ARBA" id="ARBA00022989"/>
    </source>
</evidence>
<evidence type="ECO:0000256" key="3">
    <source>
        <dbReference type="ARBA" id="ARBA00022475"/>
    </source>
</evidence>
<sequence>MMLAPAPPHAGRPTPDLPTQPPVRPHVLGLALGFAGITLVLAGVLLLPDPALGPVFLVALLLGAAFVLFDFGFAGGFRALQLEGDGRAMAASFLIPAIAALVILPLGSLAEGYGRFVAPIGAPLLLGALLFGIGMQIANGCGSGVLVAAGQGSRRMWVALPCFCLGGVLGSLALPMGLALPDLGHADLVAWLGPWGALPATLALLGLGAALLLRGRRPERRQIRAAAVVGLLAGLLFLASGLPWGITTGLTLWAAQVMQALGLDMAGLPFWSEGWARAALAGPLLANHTSLSDFGLLLGALVAAAASGQLRHAVKLGARGTAGAVLGGLLLGFGARLSFGCNIGAFIGGTASGSLHGFVWLLAVLPGSWIGIRLRPFFGLPRR</sequence>
<evidence type="ECO:0000256" key="8">
    <source>
        <dbReference type="ARBA" id="ARBA00035655"/>
    </source>
</evidence>
<evidence type="ECO:0000256" key="5">
    <source>
        <dbReference type="ARBA" id="ARBA00022692"/>
    </source>
</evidence>
<dbReference type="RefSeq" id="WP_168033965.1">
    <property type="nucleotide sequence ID" value="NZ_JAAVNE010000040.1"/>
</dbReference>
<feature type="transmembrane region" description="Helical" evidence="9">
    <location>
        <begin position="156"/>
        <end position="180"/>
    </location>
</feature>
<keyword evidence="6 9" id="KW-1133">Transmembrane helix</keyword>
<dbReference type="InterPro" id="IPR007272">
    <property type="entry name" value="Sulf_transp_TsuA/YedE"/>
</dbReference>
<evidence type="ECO:0000256" key="2">
    <source>
        <dbReference type="ARBA" id="ARBA00022448"/>
    </source>
</evidence>
<dbReference type="PANTHER" id="PTHR30574:SF1">
    <property type="entry name" value="SULPHUR TRANSPORT DOMAIN-CONTAINING PROTEIN"/>
    <property type="match status" value="1"/>
</dbReference>
<keyword evidence="7 9" id="KW-0472">Membrane</keyword>
<gene>
    <name evidence="10" type="ORF">HEQ75_20395</name>
</gene>
<feature type="transmembrane region" description="Helical" evidence="9">
    <location>
        <begin position="225"/>
        <end position="246"/>
    </location>
</feature>